<name>A0ABS2SZM6_9BACI</name>
<gene>
    <name evidence="1" type="ORF">JOC54_002977</name>
</gene>
<dbReference type="Proteomes" id="UP001179280">
    <property type="component" value="Unassembled WGS sequence"/>
</dbReference>
<comment type="caution">
    <text evidence="1">The sequence shown here is derived from an EMBL/GenBank/DDBJ whole genome shotgun (WGS) entry which is preliminary data.</text>
</comment>
<accession>A0ABS2SZM6</accession>
<evidence type="ECO:0000313" key="2">
    <source>
        <dbReference type="Proteomes" id="UP001179280"/>
    </source>
</evidence>
<dbReference type="RefSeq" id="WP_157684225.1">
    <property type="nucleotide sequence ID" value="NZ_JAFBCV010000009.1"/>
</dbReference>
<proteinExistence type="predicted"/>
<reference evidence="1" key="1">
    <citation type="submission" date="2021-01" db="EMBL/GenBank/DDBJ databases">
        <title>Genomic Encyclopedia of Type Strains, Phase IV (KMG-IV): sequencing the most valuable type-strain genomes for metagenomic binning, comparative biology and taxonomic classification.</title>
        <authorList>
            <person name="Goeker M."/>
        </authorList>
    </citation>
    <scope>NUCLEOTIDE SEQUENCE</scope>
    <source>
        <strain evidence="1">DSM 21943</strain>
    </source>
</reference>
<keyword evidence="2" id="KW-1185">Reference proteome</keyword>
<organism evidence="1 2">
    <name type="scientific">Shouchella xiaoxiensis</name>
    <dbReference type="NCBI Taxonomy" id="766895"/>
    <lineage>
        <taxon>Bacteria</taxon>
        <taxon>Bacillati</taxon>
        <taxon>Bacillota</taxon>
        <taxon>Bacilli</taxon>
        <taxon>Bacillales</taxon>
        <taxon>Bacillaceae</taxon>
        <taxon>Shouchella</taxon>
    </lineage>
</organism>
<dbReference type="EMBL" id="JAFBCV010000009">
    <property type="protein sequence ID" value="MBM7839697.1"/>
    <property type="molecule type" value="Genomic_DNA"/>
</dbReference>
<protein>
    <submittedName>
        <fullName evidence="1">Dihydrodipicolinate synthase/N-acetylneuraminate lyase</fullName>
    </submittedName>
</protein>
<dbReference type="GO" id="GO:0016829">
    <property type="term" value="F:lyase activity"/>
    <property type="evidence" value="ECO:0007669"/>
    <property type="project" value="UniProtKB-KW"/>
</dbReference>
<keyword evidence="1" id="KW-0456">Lyase</keyword>
<evidence type="ECO:0000313" key="1">
    <source>
        <dbReference type="EMBL" id="MBM7839697.1"/>
    </source>
</evidence>
<sequence length="46" mass="5543">MDQRETRDMNKNVSRESLETIARRLRIRGVDAIVCLPKTERKENKW</sequence>